<dbReference type="AlphaFoldDB" id="A0AAU9IF92"/>
<evidence type="ECO:0000313" key="2">
    <source>
        <dbReference type="Proteomes" id="UP001162131"/>
    </source>
</evidence>
<sequence length="132" mass="15461">MMNGVQELLVAMAETFIYKAIYNQKLYLLAENTIENSFSSLFSDKACDSLQQSVNQHEINEALASSSQKKHKYKKKKKRFKSGLPLTPRVKYKLLKVKANIVRKRIIVHSFEYVRIVLEQMSYRQNPIVYEL</sequence>
<dbReference type="Proteomes" id="UP001162131">
    <property type="component" value="Unassembled WGS sequence"/>
</dbReference>
<name>A0AAU9IF92_9CILI</name>
<keyword evidence="2" id="KW-1185">Reference proteome</keyword>
<comment type="caution">
    <text evidence="1">The sequence shown here is derived from an EMBL/GenBank/DDBJ whole genome shotgun (WGS) entry which is preliminary data.</text>
</comment>
<evidence type="ECO:0000313" key="1">
    <source>
        <dbReference type="EMBL" id="CAG9312132.1"/>
    </source>
</evidence>
<dbReference type="EMBL" id="CAJZBQ010000005">
    <property type="protein sequence ID" value="CAG9312132.1"/>
    <property type="molecule type" value="Genomic_DNA"/>
</dbReference>
<proteinExistence type="predicted"/>
<accession>A0AAU9IF92</accession>
<protein>
    <submittedName>
        <fullName evidence="1">Uncharacterized protein</fullName>
    </submittedName>
</protein>
<organism evidence="1 2">
    <name type="scientific">Blepharisma stoltei</name>
    <dbReference type="NCBI Taxonomy" id="1481888"/>
    <lineage>
        <taxon>Eukaryota</taxon>
        <taxon>Sar</taxon>
        <taxon>Alveolata</taxon>
        <taxon>Ciliophora</taxon>
        <taxon>Postciliodesmatophora</taxon>
        <taxon>Heterotrichea</taxon>
        <taxon>Heterotrichida</taxon>
        <taxon>Blepharismidae</taxon>
        <taxon>Blepharisma</taxon>
    </lineage>
</organism>
<gene>
    <name evidence="1" type="ORF">BSTOLATCC_MIC5380</name>
</gene>
<reference evidence="1" key="1">
    <citation type="submission" date="2021-09" db="EMBL/GenBank/DDBJ databases">
        <authorList>
            <consortium name="AG Swart"/>
            <person name="Singh M."/>
            <person name="Singh A."/>
            <person name="Seah K."/>
            <person name="Emmerich C."/>
        </authorList>
    </citation>
    <scope>NUCLEOTIDE SEQUENCE</scope>
    <source>
        <strain evidence="1">ATCC30299</strain>
    </source>
</reference>